<keyword evidence="2" id="KW-1185">Reference proteome</keyword>
<dbReference type="FunFam" id="1.20.58.1480:FF:000005">
    <property type="entry name" value="Lon protease homolog 2, peroxisomal"/>
    <property type="match status" value="1"/>
</dbReference>
<dbReference type="Proteomes" id="UP001367508">
    <property type="component" value="Unassembled WGS sequence"/>
</dbReference>
<dbReference type="PANTHER" id="PTHR10046">
    <property type="entry name" value="ATP DEPENDENT LON PROTEASE FAMILY MEMBER"/>
    <property type="match status" value="1"/>
</dbReference>
<gene>
    <name evidence="1" type="ORF">VNO77_24625</name>
</gene>
<dbReference type="AlphaFoldDB" id="A0AAN9L820"/>
<accession>A0AAN9L820</accession>
<protein>
    <submittedName>
        <fullName evidence="1">Uncharacterized protein</fullName>
    </submittedName>
</protein>
<dbReference type="InterPro" id="IPR027065">
    <property type="entry name" value="Lon_Prtase"/>
</dbReference>
<sequence length="164" mass="18445">MNAYMNLCMSLDDPNSILLFITLNWLGWLASVACGLCLDDPHDHKCSLLTKVLLDNVPVHKLADIFVASFETSFEEQLSILDSVDPKMKLSKATELVDRHLQSICVAEKITQKVEGQQSKSQKEFLLHQLVRARATDLKLTAKEGFNLLEGLLMLYLKMGPQQV</sequence>
<proteinExistence type="predicted"/>
<organism evidence="1 2">
    <name type="scientific">Canavalia gladiata</name>
    <name type="common">Sword bean</name>
    <name type="synonym">Dolichos gladiatus</name>
    <dbReference type="NCBI Taxonomy" id="3824"/>
    <lineage>
        <taxon>Eukaryota</taxon>
        <taxon>Viridiplantae</taxon>
        <taxon>Streptophyta</taxon>
        <taxon>Embryophyta</taxon>
        <taxon>Tracheophyta</taxon>
        <taxon>Spermatophyta</taxon>
        <taxon>Magnoliopsida</taxon>
        <taxon>eudicotyledons</taxon>
        <taxon>Gunneridae</taxon>
        <taxon>Pentapetalae</taxon>
        <taxon>rosids</taxon>
        <taxon>fabids</taxon>
        <taxon>Fabales</taxon>
        <taxon>Fabaceae</taxon>
        <taxon>Papilionoideae</taxon>
        <taxon>50 kb inversion clade</taxon>
        <taxon>NPAAA clade</taxon>
        <taxon>indigoferoid/millettioid clade</taxon>
        <taxon>Phaseoleae</taxon>
        <taxon>Canavalia</taxon>
    </lineage>
</organism>
<dbReference type="GO" id="GO:0004252">
    <property type="term" value="F:serine-type endopeptidase activity"/>
    <property type="evidence" value="ECO:0007669"/>
    <property type="project" value="InterPro"/>
</dbReference>
<evidence type="ECO:0000313" key="1">
    <source>
        <dbReference type="EMBL" id="KAK7330431.1"/>
    </source>
</evidence>
<dbReference type="EMBL" id="JAYMYQ010000005">
    <property type="protein sequence ID" value="KAK7330431.1"/>
    <property type="molecule type" value="Genomic_DNA"/>
</dbReference>
<dbReference type="GO" id="GO:0005524">
    <property type="term" value="F:ATP binding"/>
    <property type="evidence" value="ECO:0007669"/>
    <property type="project" value="InterPro"/>
</dbReference>
<reference evidence="1 2" key="1">
    <citation type="submission" date="2024-01" db="EMBL/GenBank/DDBJ databases">
        <title>The genomes of 5 underutilized Papilionoideae crops provide insights into root nodulation and disease resistanc.</title>
        <authorList>
            <person name="Jiang F."/>
        </authorList>
    </citation>
    <scope>NUCLEOTIDE SEQUENCE [LARGE SCALE GENOMIC DNA]</scope>
    <source>
        <strain evidence="1">LVBAO_FW01</strain>
        <tissue evidence="1">Leaves</tissue>
    </source>
</reference>
<dbReference type="GO" id="GO:0030163">
    <property type="term" value="P:protein catabolic process"/>
    <property type="evidence" value="ECO:0007669"/>
    <property type="project" value="InterPro"/>
</dbReference>
<comment type="caution">
    <text evidence="1">The sequence shown here is derived from an EMBL/GenBank/DDBJ whole genome shotgun (WGS) entry which is preliminary data.</text>
</comment>
<dbReference type="Gene3D" id="1.20.58.1480">
    <property type="match status" value="1"/>
</dbReference>
<evidence type="ECO:0000313" key="2">
    <source>
        <dbReference type="Proteomes" id="UP001367508"/>
    </source>
</evidence>
<name>A0AAN9L820_CANGL</name>
<dbReference type="GO" id="GO:0004176">
    <property type="term" value="F:ATP-dependent peptidase activity"/>
    <property type="evidence" value="ECO:0007669"/>
    <property type="project" value="InterPro"/>
</dbReference>